<sequence length="184" mass="20803">MTDDIDEQARHEPEWVAWRSRVATQVDRLFTETLLRAVGEPTASGDIVAPMPDAGRYDDAMILYWITDVFEQFFSDDDSLYAAENADIADQFVCYIGEYFVQHCGGEWANDPTVGGPLYTFGPTIGYTWTDAVDYPMDLLFNAAEQQDFSVVTDEMYARGVDYAEAHGLPHEGLELRRTFGRNT</sequence>
<proteinExistence type="predicted"/>
<evidence type="ECO:0000313" key="2">
    <source>
        <dbReference type="Proteomes" id="UP000500953"/>
    </source>
</evidence>
<protein>
    <submittedName>
        <fullName evidence="1">Uncharacterized protein</fullName>
    </submittedName>
</protein>
<dbReference type="Proteomes" id="UP000500953">
    <property type="component" value="Chromosome"/>
</dbReference>
<organism evidence="1 2">
    <name type="scientific">Nocardia terpenica</name>
    <dbReference type="NCBI Taxonomy" id="455432"/>
    <lineage>
        <taxon>Bacteria</taxon>
        <taxon>Bacillati</taxon>
        <taxon>Actinomycetota</taxon>
        <taxon>Actinomycetes</taxon>
        <taxon>Mycobacteriales</taxon>
        <taxon>Nocardiaceae</taxon>
        <taxon>Nocardia</taxon>
    </lineage>
</organism>
<name>A0A6G9ZER6_9NOCA</name>
<reference evidence="1 2" key="1">
    <citation type="journal article" date="2019" name="ACS Chem. Biol.">
        <title>Identification and Mobilization of a Cryptic Antibiotic Biosynthesis Gene Locus from a Human-Pathogenic Nocardia Isolate.</title>
        <authorList>
            <person name="Herisse M."/>
            <person name="Ishida K."/>
            <person name="Porter J.L."/>
            <person name="Howden B."/>
            <person name="Hertweck C."/>
            <person name="Stinear T.P."/>
            <person name="Pidot S.J."/>
        </authorList>
    </citation>
    <scope>NUCLEOTIDE SEQUENCE [LARGE SCALE GENOMIC DNA]</scope>
    <source>
        <strain evidence="1 2">AUSMDU00012715</strain>
    </source>
</reference>
<evidence type="ECO:0000313" key="1">
    <source>
        <dbReference type="EMBL" id="QIS23596.1"/>
    </source>
</evidence>
<accession>A0A6G9ZER6</accession>
<dbReference type="EMBL" id="CP046173">
    <property type="protein sequence ID" value="QIS23596.1"/>
    <property type="molecule type" value="Genomic_DNA"/>
</dbReference>
<dbReference type="RefSeq" id="WP_167490919.1">
    <property type="nucleotide sequence ID" value="NZ_CP046173.1"/>
</dbReference>
<gene>
    <name evidence="1" type="ORF">F6W96_40355</name>
</gene>
<dbReference type="AlphaFoldDB" id="A0A6G9ZER6"/>